<protein>
    <submittedName>
        <fullName evidence="2">Uncharacterized protein</fullName>
    </submittedName>
</protein>
<feature type="signal peptide" evidence="1">
    <location>
        <begin position="1"/>
        <end position="20"/>
    </location>
</feature>
<proteinExistence type="predicted"/>
<feature type="chain" id="PRO_5032886609" evidence="1">
    <location>
        <begin position="21"/>
        <end position="135"/>
    </location>
</feature>
<dbReference type="Proteomes" id="UP000557307">
    <property type="component" value="Unassembled WGS sequence"/>
</dbReference>
<organism evidence="2 3">
    <name type="scientific">Rhabdobacter roseus</name>
    <dbReference type="NCBI Taxonomy" id="1655419"/>
    <lineage>
        <taxon>Bacteria</taxon>
        <taxon>Pseudomonadati</taxon>
        <taxon>Bacteroidota</taxon>
        <taxon>Cytophagia</taxon>
        <taxon>Cytophagales</taxon>
        <taxon>Cytophagaceae</taxon>
        <taxon>Rhabdobacter</taxon>
    </lineage>
</organism>
<dbReference type="PROSITE" id="PS51257">
    <property type="entry name" value="PROKAR_LIPOPROTEIN"/>
    <property type="match status" value="1"/>
</dbReference>
<gene>
    <name evidence="2" type="ORF">HNQ92_003287</name>
</gene>
<keyword evidence="1" id="KW-0732">Signal</keyword>
<accession>A0A840TZS6</accession>
<evidence type="ECO:0000313" key="3">
    <source>
        <dbReference type="Proteomes" id="UP000557307"/>
    </source>
</evidence>
<dbReference type="RefSeq" id="WP_184175070.1">
    <property type="nucleotide sequence ID" value="NZ_JACHGF010000004.1"/>
</dbReference>
<name>A0A840TZS6_9BACT</name>
<evidence type="ECO:0000256" key="1">
    <source>
        <dbReference type="SAM" id="SignalP"/>
    </source>
</evidence>
<keyword evidence="3" id="KW-1185">Reference proteome</keyword>
<evidence type="ECO:0000313" key="2">
    <source>
        <dbReference type="EMBL" id="MBB5285139.1"/>
    </source>
</evidence>
<sequence length="135" mass="14791">MKKQLSLLLMALLVSLSACFNEYDEGYEILGPVATIPVLTFSQAQPTAGSQITVNFRYYSENIEVKELRLVQTLSNATTTVSTKPVSGFNRDNSYEDSFTYTVPSVSAGTVINLGVEVVTTNDLTNARRANITVR</sequence>
<reference evidence="2 3" key="1">
    <citation type="submission" date="2020-08" db="EMBL/GenBank/DDBJ databases">
        <title>Genomic Encyclopedia of Type Strains, Phase IV (KMG-IV): sequencing the most valuable type-strain genomes for metagenomic binning, comparative biology and taxonomic classification.</title>
        <authorList>
            <person name="Goeker M."/>
        </authorList>
    </citation>
    <scope>NUCLEOTIDE SEQUENCE [LARGE SCALE GENOMIC DNA]</scope>
    <source>
        <strain evidence="2 3">DSM 105074</strain>
    </source>
</reference>
<comment type="caution">
    <text evidence="2">The sequence shown here is derived from an EMBL/GenBank/DDBJ whole genome shotgun (WGS) entry which is preliminary data.</text>
</comment>
<dbReference type="EMBL" id="JACHGF010000004">
    <property type="protein sequence ID" value="MBB5285139.1"/>
    <property type="molecule type" value="Genomic_DNA"/>
</dbReference>
<dbReference type="AlphaFoldDB" id="A0A840TZS6"/>